<dbReference type="InterPro" id="IPR024520">
    <property type="entry name" value="DUF3558"/>
</dbReference>
<proteinExistence type="predicted"/>
<keyword evidence="4" id="KW-1185">Reference proteome</keyword>
<organism evidence="3 4">
    <name type="scientific">Lentzea albida</name>
    <dbReference type="NCBI Taxonomy" id="65499"/>
    <lineage>
        <taxon>Bacteria</taxon>
        <taxon>Bacillati</taxon>
        <taxon>Actinomycetota</taxon>
        <taxon>Actinomycetes</taxon>
        <taxon>Pseudonocardiales</taxon>
        <taxon>Pseudonocardiaceae</taxon>
        <taxon>Lentzea</taxon>
    </lineage>
</organism>
<feature type="signal peptide" evidence="2">
    <location>
        <begin position="1"/>
        <end position="22"/>
    </location>
</feature>
<dbReference type="AlphaFoldDB" id="A0A1H9I683"/>
<evidence type="ECO:0000313" key="3">
    <source>
        <dbReference type="EMBL" id="SEQ70067.1"/>
    </source>
</evidence>
<dbReference type="Proteomes" id="UP000199503">
    <property type="component" value="Unassembled WGS sequence"/>
</dbReference>
<reference evidence="4" key="1">
    <citation type="submission" date="2016-10" db="EMBL/GenBank/DDBJ databases">
        <authorList>
            <person name="Varghese N."/>
            <person name="Submissions S."/>
        </authorList>
    </citation>
    <scope>NUCLEOTIDE SEQUENCE [LARGE SCALE GENOMIC DNA]</scope>
    <source>
        <strain evidence="4">DSM 44437</strain>
    </source>
</reference>
<evidence type="ECO:0000256" key="2">
    <source>
        <dbReference type="SAM" id="SignalP"/>
    </source>
</evidence>
<gene>
    <name evidence="3" type="ORF">SAMN04488000_10450</name>
</gene>
<sequence>MRRLLPLAFLLAGCASTPVATAPSTTATTTTTETTVATTSPRLDTPRKLPADPCRVLEASDFDEPLFGTPAPSPADPRSCLFQVGPGTDGDEMVLVRFAGVYERPDQAMELLVGDGHSAAVTCASMQNGMQCAEIVAVNATESLEVVVLVPGANSGQVAKAVQDYAGKAFKRMVVTS</sequence>
<dbReference type="EMBL" id="FOFV01000004">
    <property type="protein sequence ID" value="SEQ70067.1"/>
    <property type="molecule type" value="Genomic_DNA"/>
</dbReference>
<feature type="chain" id="PRO_5011594201" description="DUF3558 domain-containing protein" evidence="2">
    <location>
        <begin position="23"/>
        <end position="177"/>
    </location>
</feature>
<protein>
    <recommendedName>
        <fullName evidence="5">DUF3558 domain-containing protein</fullName>
    </recommendedName>
</protein>
<accession>A0A1H9I683</accession>
<keyword evidence="2" id="KW-0732">Signal</keyword>
<dbReference type="STRING" id="65499.SAMN04488000_10450"/>
<dbReference type="RefSeq" id="WP_089914478.1">
    <property type="nucleotide sequence ID" value="NZ_FOFV01000004.1"/>
</dbReference>
<dbReference type="Pfam" id="PF12079">
    <property type="entry name" value="DUF3558"/>
    <property type="match status" value="1"/>
</dbReference>
<name>A0A1H9I683_9PSEU</name>
<feature type="compositionally biased region" description="Low complexity" evidence="1">
    <location>
        <begin position="20"/>
        <end position="41"/>
    </location>
</feature>
<evidence type="ECO:0000313" key="4">
    <source>
        <dbReference type="Proteomes" id="UP000199503"/>
    </source>
</evidence>
<evidence type="ECO:0000256" key="1">
    <source>
        <dbReference type="SAM" id="MobiDB-lite"/>
    </source>
</evidence>
<evidence type="ECO:0008006" key="5">
    <source>
        <dbReference type="Google" id="ProtNLM"/>
    </source>
</evidence>
<feature type="region of interest" description="Disordered" evidence="1">
    <location>
        <begin position="20"/>
        <end position="50"/>
    </location>
</feature>